<proteinExistence type="predicted"/>
<dbReference type="PROSITE" id="PS51294">
    <property type="entry name" value="HTH_MYB"/>
    <property type="match status" value="1"/>
</dbReference>
<keyword evidence="9" id="KW-1185">Reference proteome</keyword>
<feature type="compositionally biased region" description="Basic and acidic residues" evidence="5">
    <location>
        <begin position="474"/>
        <end position="484"/>
    </location>
</feature>
<feature type="region of interest" description="Disordered" evidence="5">
    <location>
        <begin position="839"/>
        <end position="898"/>
    </location>
</feature>
<dbReference type="AlphaFoldDB" id="A0A8H7J4Z9"/>
<reference evidence="8" key="1">
    <citation type="submission" date="2018-12" db="EMBL/GenBank/DDBJ databases">
        <authorList>
            <person name="Syme R.A."/>
            <person name="Farfan-Caceres L."/>
            <person name="Lichtenzveig J."/>
        </authorList>
    </citation>
    <scope>NUCLEOTIDE SEQUENCE</scope>
    <source>
        <strain evidence="8">Al4</strain>
    </source>
</reference>
<feature type="compositionally biased region" description="Basic and acidic residues" evidence="5">
    <location>
        <begin position="270"/>
        <end position="281"/>
    </location>
</feature>
<evidence type="ECO:0000256" key="2">
    <source>
        <dbReference type="ARBA" id="ARBA00023125"/>
    </source>
</evidence>
<feature type="compositionally biased region" description="Basic residues" evidence="5">
    <location>
        <begin position="141"/>
        <end position="151"/>
    </location>
</feature>
<feature type="region of interest" description="Disordered" evidence="5">
    <location>
        <begin position="696"/>
        <end position="744"/>
    </location>
</feature>
<dbReference type="Pfam" id="PF00249">
    <property type="entry name" value="Myb_DNA-binding"/>
    <property type="match status" value="1"/>
</dbReference>
<feature type="compositionally biased region" description="Basic residues" evidence="5">
    <location>
        <begin position="409"/>
        <end position="422"/>
    </location>
</feature>
<feature type="domain" description="Myb-like" evidence="6">
    <location>
        <begin position="569"/>
        <end position="614"/>
    </location>
</feature>
<dbReference type="PROSITE" id="PS50090">
    <property type="entry name" value="MYB_LIKE"/>
    <property type="match status" value="2"/>
</dbReference>
<evidence type="ECO:0000256" key="5">
    <source>
        <dbReference type="SAM" id="MobiDB-lite"/>
    </source>
</evidence>
<feature type="domain" description="HTH myb-type" evidence="7">
    <location>
        <begin position="568"/>
        <end position="618"/>
    </location>
</feature>
<name>A0A8H7J4Z9_9PLEO</name>
<evidence type="ECO:0000259" key="7">
    <source>
        <dbReference type="PROSITE" id="PS51294"/>
    </source>
</evidence>
<dbReference type="Proteomes" id="UP000651452">
    <property type="component" value="Unassembled WGS sequence"/>
</dbReference>
<feature type="compositionally biased region" description="Basic residues" evidence="5">
    <location>
        <begin position="346"/>
        <end position="357"/>
    </location>
</feature>
<feature type="domain" description="Myb-like" evidence="6">
    <location>
        <begin position="617"/>
        <end position="689"/>
    </location>
</feature>
<dbReference type="PANTHER" id="PTHR46380:SF2">
    <property type="entry name" value="CYCLIN-D-BINDING MYB-LIKE TRANSCRIPTION FACTOR 1"/>
    <property type="match status" value="1"/>
</dbReference>
<evidence type="ECO:0000313" key="8">
    <source>
        <dbReference type="EMBL" id="KAF9696357.1"/>
    </source>
</evidence>
<feature type="compositionally biased region" description="Basic and acidic residues" evidence="5">
    <location>
        <begin position="396"/>
        <end position="408"/>
    </location>
</feature>
<evidence type="ECO:0000259" key="6">
    <source>
        <dbReference type="PROSITE" id="PS50090"/>
    </source>
</evidence>
<feature type="coiled-coil region" evidence="4">
    <location>
        <begin position="789"/>
        <end position="816"/>
    </location>
</feature>
<feature type="compositionally biased region" description="Polar residues" evidence="5">
    <location>
        <begin position="62"/>
        <end position="73"/>
    </location>
</feature>
<keyword evidence="3" id="KW-0539">Nucleus</keyword>
<dbReference type="GO" id="GO:0000976">
    <property type="term" value="F:transcription cis-regulatory region binding"/>
    <property type="evidence" value="ECO:0007669"/>
    <property type="project" value="TreeGrafter"/>
</dbReference>
<dbReference type="GO" id="GO:0003700">
    <property type="term" value="F:DNA-binding transcription factor activity"/>
    <property type="evidence" value="ECO:0007669"/>
    <property type="project" value="TreeGrafter"/>
</dbReference>
<keyword evidence="4" id="KW-0175">Coiled coil</keyword>
<evidence type="ECO:0000256" key="3">
    <source>
        <dbReference type="ARBA" id="ARBA00023242"/>
    </source>
</evidence>
<dbReference type="SMART" id="SM00717">
    <property type="entry name" value="SANT"/>
    <property type="match status" value="3"/>
</dbReference>
<dbReference type="SUPFAM" id="SSF46689">
    <property type="entry name" value="Homeodomain-like"/>
    <property type="match status" value="1"/>
</dbReference>
<feature type="compositionally biased region" description="Basic and acidic residues" evidence="5">
    <location>
        <begin position="440"/>
        <end position="459"/>
    </location>
</feature>
<feature type="region of interest" description="Disordered" evidence="5">
    <location>
        <begin position="1"/>
        <end position="484"/>
    </location>
</feature>
<dbReference type="OrthoDB" id="39591at2759"/>
<organism evidence="8 9">
    <name type="scientific">Ascochyta lentis</name>
    <dbReference type="NCBI Taxonomy" id="205686"/>
    <lineage>
        <taxon>Eukaryota</taxon>
        <taxon>Fungi</taxon>
        <taxon>Dikarya</taxon>
        <taxon>Ascomycota</taxon>
        <taxon>Pezizomycotina</taxon>
        <taxon>Dothideomycetes</taxon>
        <taxon>Pleosporomycetidae</taxon>
        <taxon>Pleosporales</taxon>
        <taxon>Pleosporineae</taxon>
        <taxon>Didymellaceae</taxon>
        <taxon>Ascochyta</taxon>
    </lineage>
</organism>
<comment type="subcellular location">
    <subcellularLocation>
        <location evidence="1">Nucleus</location>
    </subcellularLocation>
</comment>
<dbReference type="Gene3D" id="1.10.10.60">
    <property type="entry name" value="Homeodomain-like"/>
    <property type="match status" value="2"/>
</dbReference>
<dbReference type="PANTHER" id="PTHR46380">
    <property type="entry name" value="CYCLIN-D-BINDING MYB-LIKE TRANSCRIPTION FACTOR 1"/>
    <property type="match status" value="1"/>
</dbReference>
<keyword evidence="2" id="KW-0238">DNA-binding</keyword>
<dbReference type="EMBL" id="RZGK01000009">
    <property type="protein sequence ID" value="KAF9696357.1"/>
    <property type="molecule type" value="Genomic_DNA"/>
</dbReference>
<reference evidence="8" key="2">
    <citation type="submission" date="2020-09" db="EMBL/GenBank/DDBJ databases">
        <title>Reference genome assembly for Australian Ascochyta lentis isolate Al4.</title>
        <authorList>
            <person name="Lee R.C."/>
            <person name="Farfan-Caceres L.M."/>
            <person name="Debler J.W."/>
            <person name="Williams A.H."/>
            <person name="Henares B.M."/>
        </authorList>
    </citation>
    <scope>NUCLEOTIDE SEQUENCE</scope>
    <source>
        <strain evidence="8">Al4</strain>
    </source>
</reference>
<feature type="compositionally biased region" description="Polar residues" evidence="5">
    <location>
        <begin position="84"/>
        <end position="129"/>
    </location>
</feature>
<evidence type="ECO:0000313" key="9">
    <source>
        <dbReference type="Proteomes" id="UP000651452"/>
    </source>
</evidence>
<comment type="caution">
    <text evidence="8">The sequence shown here is derived from an EMBL/GenBank/DDBJ whole genome shotgun (WGS) entry which is preliminary data.</text>
</comment>
<dbReference type="InterPro" id="IPR017930">
    <property type="entry name" value="Myb_dom"/>
</dbReference>
<dbReference type="InterPro" id="IPR009057">
    <property type="entry name" value="Homeodomain-like_sf"/>
</dbReference>
<evidence type="ECO:0000256" key="4">
    <source>
        <dbReference type="SAM" id="Coils"/>
    </source>
</evidence>
<feature type="compositionally biased region" description="Basic residues" evidence="5">
    <location>
        <begin position="231"/>
        <end position="240"/>
    </location>
</feature>
<gene>
    <name evidence="8" type="ORF">EKO04_005686</name>
</gene>
<feature type="compositionally biased region" description="Low complexity" evidence="5">
    <location>
        <begin position="130"/>
        <end position="140"/>
    </location>
</feature>
<dbReference type="CDD" id="cd00167">
    <property type="entry name" value="SANT"/>
    <property type="match status" value="2"/>
</dbReference>
<dbReference type="GO" id="GO:0005634">
    <property type="term" value="C:nucleus"/>
    <property type="evidence" value="ECO:0007669"/>
    <property type="project" value="UniProtKB-SubCell"/>
</dbReference>
<dbReference type="InterPro" id="IPR001005">
    <property type="entry name" value="SANT/Myb"/>
</dbReference>
<protein>
    <submittedName>
        <fullName evidence="8">Uncharacterized protein</fullName>
    </submittedName>
</protein>
<feature type="compositionally biased region" description="Polar residues" evidence="5">
    <location>
        <begin position="1"/>
        <end position="11"/>
    </location>
</feature>
<feature type="compositionally biased region" description="Basic residues" evidence="5">
    <location>
        <begin position="48"/>
        <end position="57"/>
    </location>
</feature>
<sequence length="898" mass="100345">MDDEAASQQLMSEARAPHTTDYEGPAIPLSLDEALQGTNTKTPGSSAKKAKKPRRKPPTASQITSQINSQDAFSGSPLPPYSLKESQTFVGPSPSKSQAFPSTMSSTQIEVPATQTKLQLNPTPSSTPLTASQAVAAGSSSKKKSRKGKKKTQAESNLDNNMREENLQPDVGSPSVGTKAHKPRRKEQALSSQAGHADTTAELDAIPATPYEKATEETIALPSSTTEGQTRQKRRVKNKSRSSVNGPDLNHNGIVETPAATQEEAPSARTEGRHEDARISDAEQPPLIPMALLDNLKAEKSQSSPAGSALRKIRELPESGVNAEAGSQLNAMDAATPVKTPGAKQSARKRKWSKKGKQAAENPLLDWDLQVRNLDETPTQPFHYGSIDELELPSGDENHSGSKTEPTRSRHKRKSTNGKKASRPSVGGLPKTPSHRNSRSRADPNRNYQRDRDDDERTAAEIALDSSHELGQPPDKRTSGEYTADEKELLRRAIRDYQERNGLEVADLVEIIQWNHVRKKEMGANTTDQTEVQYKQESSAFWDDINSAGLTRQSSDIKRHVRTRYHICQRGHWSEEEDETLRALANKHPGQWKLIATELNRLELDVYNRWKDYVRHGENRITKRWSKDEEENFVSVLSTVCQRIEDHRAETGKPPLDDYTPMINWHEVCREMGDTRSRLQCQSKWKLLRAREPPATVDVEIKPRKTPEPGQVEVEEPQKKRRKSRAKKERESVDAFAKASPPGPEDMLWGDKFDLISHVVEQVVTDGCETDSQIVWQDIAESMKQTWSVRTLQTAYKELRQLVDEQEDLMASLRALFAYMMENHEFEMEERYTPSLELDAGAEDAPTPNSSKKRKRERGTESGKASAKRNKSAPSATKAFKSKEMITDSDNAESEVEV</sequence>
<dbReference type="InterPro" id="IPR051651">
    <property type="entry name" value="DMTF1_DNA-bind_reg"/>
</dbReference>
<evidence type="ECO:0000256" key="1">
    <source>
        <dbReference type="ARBA" id="ARBA00004123"/>
    </source>
</evidence>
<accession>A0A8H7J4Z9</accession>